<dbReference type="SUPFAM" id="SSF52540">
    <property type="entry name" value="P-loop containing nucleoside triphosphate hydrolases"/>
    <property type="match status" value="1"/>
</dbReference>
<dbReference type="GO" id="GO:0016787">
    <property type="term" value="F:hydrolase activity"/>
    <property type="evidence" value="ECO:0007669"/>
    <property type="project" value="UniProtKB-KW"/>
</dbReference>
<reference evidence="11" key="1">
    <citation type="journal article" date="2019" name="Int. J. Syst. Evol. Microbiol.">
        <title>The Global Catalogue of Microorganisms (GCM) 10K type strain sequencing project: providing services to taxonomists for standard genome sequencing and annotation.</title>
        <authorList>
            <consortium name="The Broad Institute Genomics Platform"/>
            <consortium name="The Broad Institute Genome Sequencing Center for Infectious Disease"/>
            <person name="Wu L."/>
            <person name="Ma J."/>
        </authorList>
    </citation>
    <scope>NUCLEOTIDE SEQUENCE [LARGE SCALE GENOMIC DNA]</scope>
    <source>
        <strain evidence="11">IBRC-M 10908</strain>
    </source>
</reference>
<evidence type="ECO:0000256" key="5">
    <source>
        <dbReference type="ARBA" id="ARBA00038437"/>
    </source>
</evidence>
<dbReference type="InterPro" id="IPR000629">
    <property type="entry name" value="RNA-helicase_DEAD-box_CS"/>
</dbReference>
<comment type="caution">
    <text evidence="10">The sequence shown here is derived from an EMBL/GenBank/DDBJ whole genome shotgun (WGS) entry which is preliminary data.</text>
</comment>
<dbReference type="Pfam" id="PF00271">
    <property type="entry name" value="Helicase_C"/>
    <property type="match status" value="1"/>
</dbReference>
<dbReference type="SMART" id="SM00487">
    <property type="entry name" value="DEXDc"/>
    <property type="match status" value="1"/>
</dbReference>
<dbReference type="CDD" id="cd18787">
    <property type="entry name" value="SF2_C_DEAD"/>
    <property type="match status" value="1"/>
</dbReference>
<accession>A0ABV8U6U5</accession>
<keyword evidence="2 6" id="KW-0378">Hydrolase</keyword>
<evidence type="ECO:0000259" key="9">
    <source>
        <dbReference type="PROSITE" id="PS51194"/>
    </source>
</evidence>
<comment type="similarity">
    <text evidence="5 6">Belongs to the DEAD box helicase family.</text>
</comment>
<dbReference type="Proteomes" id="UP001595823">
    <property type="component" value="Unassembled WGS sequence"/>
</dbReference>
<dbReference type="Gene3D" id="3.40.50.300">
    <property type="entry name" value="P-loop containing nucleotide triphosphate hydrolases"/>
    <property type="match status" value="2"/>
</dbReference>
<dbReference type="GO" id="GO:0004386">
    <property type="term" value="F:helicase activity"/>
    <property type="evidence" value="ECO:0007669"/>
    <property type="project" value="UniProtKB-KW"/>
</dbReference>
<gene>
    <name evidence="10" type="ORF">ACFPET_23280</name>
</gene>
<evidence type="ECO:0000259" key="8">
    <source>
        <dbReference type="PROSITE" id="PS51192"/>
    </source>
</evidence>
<proteinExistence type="inferred from homology"/>
<evidence type="ECO:0000256" key="4">
    <source>
        <dbReference type="ARBA" id="ARBA00022840"/>
    </source>
</evidence>
<dbReference type="PROSITE" id="PS00039">
    <property type="entry name" value="DEAD_ATP_HELICASE"/>
    <property type="match status" value="1"/>
</dbReference>
<dbReference type="EC" id="3.6.4.-" evidence="10"/>
<dbReference type="InterPro" id="IPR044742">
    <property type="entry name" value="DEAD/DEAH_RhlB"/>
</dbReference>
<dbReference type="SMART" id="SM00490">
    <property type="entry name" value="HELICc"/>
    <property type="match status" value="1"/>
</dbReference>
<dbReference type="InterPro" id="IPR014001">
    <property type="entry name" value="Helicase_ATP-bd"/>
</dbReference>
<organism evidence="10 11">
    <name type="scientific">Salininema proteolyticum</name>
    <dbReference type="NCBI Taxonomy" id="1607685"/>
    <lineage>
        <taxon>Bacteria</taxon>
        <taxon>Bacillati</taxon>
        <taxon>Actinomycetota</taxon>
        <taxon>Actinomycetes</taxon>
        <taxon>Glycomycetales</taxon>
        <taxon>Glycomycetaceae</taxon>
        <taxon>Salininema</taxon>
    </lineage>
</organism>
<dbReference type="PANTHER" id="PTHR47959">
    <property type="entry name" value="ATP-DEPENDENT RNA HELICASE RHLE-RELATED"/>
    <property type="match status" value="1"/>
</dbReference>
<evidence type="ECO:0000256" key="1">
    <source>
        <dbReference type="ARBA" id="ARBA00022741"/>
    </source>
</evidence>
<feature type="compositionally biased region" description="Basic and acidic residues" evidence="7">
    <location>
        <begin position="507"/>
        <end position="531"/>
    </location>
</feature>
<dbReference type="PROSITE" id="PS51192">
    <property type="entry name" value="HELICASE_ATP_BIND_1"/>
    <property type="match status" value="1"/>
</dbReference>
<keyword evidence="11" id="KW-1185">Reference proteome</keyword>
<dbReference type="RefSeq" id="WP_380625908.1">
    <property type="nucleotide sequence ID" value="NZ_JBHSDK010000062.1"/>
</dbReference>
<dbReference type="Pfam" id="PF00270">
    <property type="entry name" value="DEAD"/>
    <property type="match status" value="1"/>
</dbReference>
<feature type="domain" description="Helicase ATP-binding" evidence="8">
    <location>
        <begin position="42"/>
        <end position="216"/>
    </location>
</feature>
<dbReference type="InterPro" id="IPR011545">
    <property type="entry name" value="DEAD/DEAH_box_helicase_dom"/>
</dbReference>
<sequence>MEPAPDKDLGPYFTDLGVRPETAEALASMGIERAFAIQEYAIPIALRGSDIIGRAPTGTGKTYGFGLPIIDKVEGPAEGTDGRPQALILVPTRELGVQVARDLEDAAKTRAVRVLALYGGRAYKPQIDALDEGVEIVVGTPGRLLDLYKSKKLRLDAIRHVVLDEADRMLDMGFAEDVERILALLPEKRQTMLFSATMPDSIMSLSRRYMNRPITVSAEPQKSADQEDEKPNTRQLVYMTHSLNKVEVLTRALQANGRGLTIVFCRTKRSAHKLTQELDFRGFSVGAVHGDLGQGAREKALKAFRDRKIDVLVATDVAARGIDVQDVTHVFNFDAPEEADAHIHRIGRTGRAGATGIAVTFVTWEEVARWKFLAKALDLPEQPLETYHTSDHLFTDLDIPEGVGPTLAAEDRKGERMGVDDDELERRPGKRGDRRGGGGRGGRESGRASRGRGEGGRSRNRRRGRSDERGGERRERSASDEAPQRGRAADEDAPRRRRRRRGGGRGEAQEAHRPRQREASHDEPSRSESAPRRRRRRRRGDGE</sequence>
<evidence type="ECO:0000256" key="7">
    <source>
        <dbReference type="SAM" id="MobiDB-lite"/>
    </source>
</evidence>
<dbReference type="EMBL" id="JBHSDK010000062">
    <property type="protein sequence ID" value="MFC4338120.1"/>
    <property type="molecule type" value="Genomic_DNA"/>
</dbReference>
<keyword evidence="1 6" id="KW-0547">Nucleotide-binding</keyword>
<evidence type="ECO:0000256" key="3">
    <source>
        <dbReference type="ARBA" id="ARBA00022806"/>
    </source>
</evidence>
<dbReference type="InterPro" id="IPR027417">
    <property type="entry name" value="P-loop_NTPase"/>
</dbReference>
<name>A0ABV8U6U5_9ACTN</name>
<dbReference type="PROSITE" id="PS51194">
    <property type="entry name" value="HELICASE_CTER"/>
    <property type="match status" value="1"/>
</dbReference>
<keyword evidence="3 6" id="KW-0347">Helicase</keyword>
<feature type="region of interest" description="Disordered" evidence="7">
    <location>
        <begin position="395"/>
        <end position="543"/>
    </location>
</feature>
<dbReference type="PANTHER" id="PTHR47959:SF1">
    <property type="entry name" value="ATP-DEPENDENT RNA HELICASE DBPA"/>
    <property type="match status" value="1"/>
</dbReference>
<dbReference type="InterPro" id="IPR050079">
    <property type="entry name" value="DEAD_box_RNA_helicase"/>
</dbReference>
<feature type="compositionally biased region" description="Basic and acidic residues" evidence="7">
    <location>
        <begin position="465"/>
        <end position="494"/>
    </location>
</feature>
<keyword evidence="4 6" id="KW-0067">ATP-binding</keyword>
<evidence type="ECO:0000313" key="11">
    <source>
        <dbReference type="Proteomes" id="UP001595823"/>
    </source>
</evidence>
<evidence type="ECO:0000313" key="10">
    <source>
        <dbReference type="EMBL" id="MFC4338120.1"/>
    </source>
</evidence>
<feature type="domain" description="Helicase C-terminal" evidence="9">
    <location>
        <begin position="245"/>
        <end position="395"/>
    </location>
</feature>
<protein>
    <submittedName>
        <fullName evidence="10">DEAD/DEAH box helicase</fullName>
        <ecNumber evidence="10">3.6.4.-</ecNumber>
    </submittedName>
</protein>
<feature type="compositionally biased region" description="Basic residues" evidence="7">
    <location>
        <begin position="532"/>
        <end position="543"/>
    </location>
</feature>
<dbReference type="InterPro" id="IPR001650">
    <property type="entry name" value="Helicase_C-like"/>
</dbReference>
<dbReference type="CDD" id="cd00268">
    <property type="entry name" value="DEADc"/>
    <property type="match status" value="1"/>
</dbReference>
<feature type="compositionally biased region" description="Basic and acidic residues" evidence="7">
    <location>
        <begin position="409"/>
        <end position="457"/>
    </location>
</feature>
<evidence type="ECO:0000256" key="2">
    <source>
        <dbReference type="ARBA" id="ARBA00022801"/>
    </source>
</evidence>
<evidence type="ECO:0000256" key="6">
    <source>
        <dbReference type="RuleBase" id="RU000492"/>
    </source>
</evidence>